<feature type="region of interest" description="Disordered" evidence="1">
    <location>
        <begin position="1"/>
        <end position="21"/>
    </location>
</feature>
<proteinExistence type="predicted"/>
<accession>A0A8G0PFF7</accession>
<dbReference type="AlphaFoldDB" id="A0A8G0PFF7"/>
<protein>
    <submittedName>
        <fullName evidence="2">Uncharacterized protein</fullName>
    </submittedName>
</protein>
<feature type="compositionally biased region" description="Basic and acidic residues" evidence="1">
    <location>
        <begin position="40"/>
        <end position="54"/>
    </location>
</feature>
<name>A0A8G0PFF7_9HYPO</name>
<evidence type="ECO:0000256" key="1">
    <source>
        <dbReference type="SAM" id="MobiDB-lite"/>
    </source>
</evidence>
<keyword evidence="3" id="KW-1185">Reference proteome</keyword>
<dbReference type="Proteomes" id="UP000826661">
    <property type="component" value="Chromosome IV"/>
</dbReference>
<dbReference type="EMBL" id="CP075867">
    <property type="protein sequence ID" value="QYT00666.1"/>
    <property type="molecule type" value="Genomic_DNA"/>
</dbReference>
<evidence type="ECO:0000313" key="3">
    <source>
        <dbReference type="Proteomes" id="UP000826661"/>
    </source>
</evidence>
<feature type="region of interest" description="Disordered" evidence="1">
    <location>
        <begin position="34"/>
        <end position="79"/>
    </location>
</feature>
<evidence type="ECO:0000313" key="2">
    <source>
        <dbReference type="EMBL" id="QYT00666.1"/>
    </source>
</evidence>
<organism evidence="2 3">
    <name type="scientific">Trichoderma simmonsii</name>
    <dbReference type="NCBI Taxonomy" id="1491479"/>
    <lineage>
        <taxon>Eukaryota</taxon>
        <taxon>Fungi</taxon>
        <taxon>Dikarya</taxon>
        <taxon>Ascomycota</taxon>
        <taxon>Pezizomycotina</taxon>
        <taxon>Sordariomycetes</taxon>
        <taxon>Hypocreomycetidae</taxon>
        <taxon>Hypocreales</taxon>
        <taxon>Hypocreaceae</taxon>
        <taxon>Trichoderma</taxon>
    </lineage>
</organism>
<gene>
    <name evidence="2" type="ORF">H0G86_007744</name>
</gene>
<sequence length="79" mass="8863">MRKGMMGALAGEEQEQEVYKEDTKMLDIESRLQVSSGHYHQKDPNHAEVREAKRAAAGPPRPFKNVRGATRPDVGRSVM</sequence>
<reference evidence="2 3" key="1">
    <citation type="journal article" date="2021" name="BMC Genomics">
        <title>Telomere-to-telomere genome assembly of asparaginase-producing Trichoderma simmonsii.</title>
        <authorList>
            <person name="Chung D."/>
            <person name="Kwon Y.M."/>
            <person name="Yang Y."/>
        </authorList>
    </citation>
    <scope>NUCLEOTIDE SEQUENCE [LARGE SCALE GENOMIC DNA]</scope>
    <source>
        <strain evidence="2 3">GH-Sj1</strain>
    </source>
</reference>